<dbReference type="AlphaFoldDB" id="A0A9P7RP60"/>
<dbReference type="Proteomes" id="UP001049176">
    <property type="component" value="Chromosome 10"/>
</dbReference>
<organism evidence="2 3">
    <name type="scientific">Marasmius oreades</name>
    <name type="common">fairy-ring Marasmius</name>
    <dbReference type="NCBI Taxonomy" id="181124"/>
    <lineage>
        <taxon>Eukaryota</taxon>
        <taxon>Fungi</taxon>
        <taxon>Dikarya</taxon>
        <taxon>Basidiomycota</taxon>
        <taxon>Agaricomycotina</taxon>
        <taxon>Agaricomycetes</taxon>
        <taxon>Agaricomycetidae</taxon>
        <taxon>Agaricales</taxon>
        <taxon>Marasmiineae</taxon>
        <taxon>Marasmiaceae</taxon>
        <taxon>Marasmius</taxon>
    </lineage>
</organism>
<dbReference type="RefSeq" id="XP_043003226.1">
    <property type="nucleotide sequence ID" value="XM_043159623.1"/>
</dbReference>
<evidence type="ECO:0000256" key="1">
    <source>
        <dbReference type="SAM" id="MobiDB-lite"/>
    </source>
</evidence>
<comment type="caution">
    <text evidence="2">The sequence shown here is derived from an EMBL/GenBank/DDBJ whole genome shotgun (WGS) entry which is preliminary data.</text>
</comment>
<protein>
    <submittedName>
        <fullName evidence="2">Uncharacterized protein</fullName>
    </submittedName>
</protein>
<evidence type="ECO:0000313" key="3">
    <source>
        <dbReference type="Proteomes" id="UP001049176"/>
    </source>
</evidence>
<dbReference type="KEGG" id="more:E1B28_002687"/>
<feature type="compositionally biased region" description="Acidic residues" evidence="1">
    <location>
        <begin position="90"/>
        <end position="101"/>
    </location>
</feature>
<sequence length="236" mass="26397">MLSASPNCSLFRLADVVDEVAVPLTSYSSIAYLKDELTLDVPILMITTPDEEGAVASMTYLNDDYVYDDEFDFVDSESDSDSDNNVFSEIDSDSDSEYDEEESMDVNFIVDQYFNSSEADIEEEKDDDLSSILDQFPAVPKSESEDDSLSSILDQFPKVPLSVCLVDEELGESLMLSKGWSTLIESLEAESKANEYRKSEKGEAWWTGAAVSQGAQVKSEKARKFKCNDGEAWWKF</sequence>
<gene>
    <name evidence="2" type="ORF">E1B28_002687</name>
</gene>
<name>A0A9P7RP60_9AGAR</name>
<keyword evidence="3" id="KW-1185">Reference proteome</keyword>
<feature type="region of interest" description="Disordered" evidence="1">
    <location>
        <begin position="75"/>
        <end position="101"/>
    </location>
</feature>
<accession>A0A9P7RP60</accession>
<evidence type="ECO:0000313" key="2">
    <source>
        <dbReference type="EMBL" id="KAG7086755.1"/>
    </source>
</evidence>
<dbReference type="GeneID" id="66071763"/>
<reference evidence="2" key="1">
    <citation type="journal article" date="2021" name="Genome Biol. Evol.">
        <title>The assembled and annotated genome of the fairy-ring fungus Marasmius oreades.</title>
        <authorList>
            <person name="Hiltunen M."/>
            <person name="Ament-Velasquez S.L."/>
            <person name="Johannesson H."/>
        </authorList>
    </citation>
    <scope>NUCLEOTIDE SEQUENCE</scope>
    <source>
        <strain evidence="2">03SP1</strain>
    </source>
</reference>
<proteinExistence type="predicted"/>
<dbReference type="EMBL" id="CM032190">
    <property type="protein sequence ID" value="KAG7086755.1"/>
    <property type="molecule type" value="Genomic_DNA"/>
</dbReference>